<name>A0ABS3ATV6_9BACT</name>
<dbReference type="Gene3D" id="3.40.50.1110">
    <property type="entry name" value="SGNH hydrolase"/>
    <property type="match status" value="1"/>
</dbReference>
<gene>
    <name evidence="2" type="ORF">JYU06_01375</name>
</gene>
<comment type="caution">
    <text evidence="2">The sequence shown here is derived from an EMBL/GenBank/DDBJ whole genome shotgun (WGS) entry which is preliminary data.</text>
</comment>
<dbReference type="Pfam" id="PF13472">
    <property type="entry name" value="Lipase_GDSL_2"/>
    <property type="match status" value="1"/>
</dbReference>
<dbReference type="SUPFAM" id="SSF52266">
    <property type="entry name" value="SGNH hydrolase"/>
    <property type="match status" value="1"/>
</dbReference>
<dbReference type="InterPro" id="IPR051532">
    <property type="entry name" value="Ester_Hydrolysis_Enzymes"/>
</dbReference>
<keyword evidence="3" id="KW-1185">Reference proteome</keyword>
<reference evidence="2 3" key="1">
    <citation type="submission" date="2021-02" db="EMBL/GenBank/DDBJ databases">
        <title>Activity-based single-cell genomes from oceanic crustal fluid captures similar information to metagenomic and metatranscriptomic surveys with orders of magnitude less sampling.</title>
        <authorList>
            <person name="D'Angelo T.S."/>
            <person name="Orcutt B.N."/>
        </authorList>
    </citation>
    <scope>NUCLEOTIDE SEQUENCE [LARGE SCALE GENOMIC DNA]</scope>
    <source>
        <strain evidence="2">AH-315-G02</strain>
    </source>
</reference>
<evidence type="ECO:0000313" key="3">
    <source>
        <dbReference type="Proteomes" id="UP000717534"/>
    </source>
</evidence>
<evidence type="ECO:0000313" key="2">
    <source>
        <dbReference type="EMBL" id="MBN4068164.1"/>
    </source>
</evidence>
<organism evidence="2 3">
    <name type="scientific">Desulfotalea psychrophila</name>
    <dbReference type="NCBI Taxonomy" id="84980"/>
    <lineage>
        <taxon>Bacteria</taxon>
        <taxon>Pseudomonadati</taxon>
        <taxon>Thermodesulfobacteriota</taxon>
        <taxon>Desulfobulbia</taxon>
        <taxon>Desulfobulbales</taxon>
        <taxon>Desulfocapsaceae</taxon>
        <taxon>Desulfotalea</taxon>
    </lineage>
</organism>
<protein>
    <recommendedName>
        <fullName evidence="1">SGNH hydrolase-type esterase domain-containing protein</fullName>
    </recommendedName>
</protein>
<dbReference type="EMBL" id="JAFITO010000006">
    <property type="protein sequence ID" value="MBN4068164.1"/>
    <property type="molecule type" value="Genomic_DNA"/>
</dbReference>
<dbReference type="InterPro" id="IPR013830">
    <property type="entry name" value="SGNH_hydro"/>
</dbReference>
<accession>A0ABS3ATV6</accession>
<feature type="domain" description="SGNH hydrolase-type esterase" evidence="1">
    <location>
        <begin position="8"/>
        <end position="158"/>
    </location>
</feature>
<proteinExistence type="predicted"/>
<dbReference type="Proteomes" id="UP000717534">
    <property type="component" value="Unassembled WGS sequence"/>
</dbReference>
<evidence type="ECO:0000259" key="1">
    <source>
        <dbReference type="Pfam" id="PF13472"/>
    </source>
</evidence>
<dbReference type="PANTHER" id="PTHR30383">
    <property type="entry name" value="THIOESTERASE 1/PROTEASE 1/LYSOPHOSPHOLIPASE L1"/>
    <property type="match status" value="1"/>
</dbReference>
<dbReference type="InterPro" id="IPR036514">
    <property type="entry name" value="SGNH_hydro_sf"/>
</dbReference>
<sequence>MMQSNFLFLGDSLIADFNWQARMHRFKILNYGVPGETVQGLRNRIPTITKDLASPDLILLMIGTNNLIIEDFRFMDSLRQIIVRLTSRYPCAEVIINSLLPCQLPWVSQERLQRINAETKNIASQTGSCYLDMFSKLKPNSYFFQSDGIHLTDKAYDIWSKCILEFVSFLIEDEQPIQNLCT</sequence>